<protein>
    <submittedName>
        <fullName evidence="20">Uncharacterized protein</fullName>
    </submittedName>
</protein>
<evidence type="ECO:0000256" key="9">
    <source>
        <dbReference type="ARBA" id="ARBA00022801"/>
    </source>
</evidence>
<dbReference type="GO" id="GO:0006508">
    <property type="term" value="P:proteolysis"/>
    <property type="evidence" value="ECO:0007669"/>
    <property type="project" value="UniProtKB-KW"/>
</dbReference>
<dbReference type="SUPFAM" id="SSF56601">
    <property type="entry name" value="beta-lactamase/transpeptidase-like"/>
    <property type="match status" value="1"/>
</dbReference>
<evidence type="ECO:0000256" key="2">
    <source>
        <dbReference type="ARBA" id="ARBA00007090"/>
    </source>
</evidence>
<dbReference type="SUPFAM" id="SSF53955">
    <property type="entry name" value="Lysozyme-like"/>
    <property type="match status" value="1"/>
</dbReference>
<evidence type="ECO:0000256" key="17">
    <source>
        <dbReference type="SAM" id="Phobius"/>
    </source>
</evidence>
<evidence type="ECO:0000256" key="14">
    <source>
        <dbReference type="ARBA" id="ARBA00023316"/>
    </source>
</evidence>
<feature type="transmembrane region" description="Helical" evidence="17">
    <location>
        <begin position="12"/>
        <end position="35"/>
    </location>
</feature>
<dbReference type="GO" id="GO:0005886">
    <property type="term" value="C:plasma membrane"/>
    <property type="evidence" value="ECO:0007669"/>
    <property type="project" value="UniProtKB-SubCell"/>
</dbReference>
<evidence type="ECO:0000256" key="6">
    <source>
        <dbReference type="ARBA" id="ARBA00022670"/>
    </source>
</evidence>
<comment type="subcellular location">
    <subcellularLocation>
        <location evidence="1">Cell membrane</location>
    </subcellularLocation>
</comment>
<dbReference type="GO" id="GO:0008360">
    <property type="term" value="P:regulation of cell shape"/>
    <property type="evidence" value="ECO:0007669"/>
    <property type="project" value="UniProtKB-KW"/>
</dbReference>
<dbReference type="AlphaFoldDB" id="A0A1G1ZHZ2"/>
<evidence type="ECO:0000313" key="21">
    <source>
        <dbReference type="Proteomes" id="UP000177960"/>
    </source>
</evidence>
<evidence type="ECO:0000256" key="12">
    <source>
        <dbReference type="ARBA" id="ARBA00023136"/>
    </source>
</evidence>
<keyword evidence="11" id="KW-0573">Peptidoglycan synthesis</keyword>
<evidence type="ECO:0000256" key="10">
    <source>
        <dbReference type="ARBA" id="ARBA00022960"/>
    </source>
</evidence>
<dbReference type="InterPro" id="IPR036950">
    <property type="entry name" value="PBP_transglycosylase"/>
</dbReference>
<evidence type="ECO:0000256" key="5">
    <source>
        <dbReference type="ARBA" id="ARBA00022645"/>
    </source>
</evidence>
<evidence type="ECO:0000256" key="3">
    <source>
        <dbReference type="ARBA" id="ARBA00007739"/>
    </source>
</evidence>
<dbReference type="STRING" id="1798404.A3B92_00935"/>
<keyword evidence="12 17" id="KW-0472">Membrane</keyword>
<dbReference type="Pfam" id="PF00912">
    <property type="entry name" value="Transgly"/>
    <property type="match status" value="1"/>
</dbReference>
<comment type="caution">
    <text evidence="20">The sequence shown here is derived from an EMBL/GenBank/DDBJ whole genome shotgun (WGS) entry which is preliminary data.</text>
</comment>
<dbReference type="Gene3D" id="1.10.3810.10">
    <property type="entry name" value="Biosynthetic peptidoglycan transglycosylase-like"/>
    <property type="match status" value="1"/>
</dbReference>
<evidence type="ECO:0000259" key="19">
    <source>
        <dbReference type="Pfam" id="PF00912"/>
    </source>
</evidence>
<dbReference type="EMBL" id="MHJG01000009">
    <property type="protein sequence ID" value="OGY64095.1"/>
    <property type="molecule type" value="Genomic_DNA"/>
</dbReference>
<dbReference type="PANTHER" id="PTHR32282:SF11">
    <property type="entry name" value="PENICILLIN-BINDING PROTEIN 1B"/>
    <property type="match status" value="1"/>
</dbReference>
<reference evidence="20 21" key="1">
    <citation type="journal article" date="2016" name="Nat. Commun.">
        <title>Thousands of microbial genomes shed light on interconnected biogeochemical processes in an aquifer system.</title>
        <authorList>
            <person name="Anantharaman K."/>
            <person name="Brown C.T."/>
            <person name="Hug L.A."/>
            <person name="Sharon I."/>
            <person name="Castelle C.J."/>
            <person name="Probst A.J."/>
            <person name="Thomas B.C."/>
            <person name="Singh A."/>
            <person name="Wilkins M.J."/>
            <person name="Karaoz U."/>
            <person name="Brodie E.L."/>
            <person name="Williams K.H."/>
            <person name="Hubbard S.S."/>
            <person name="Banfield J.F."/>
        </authorList>
    </citation>
    <scope>NUCLEOTIDE SEQUENCE [LARGE SCALE GENOMIC DNA]</scope>
</reference>
<evidence type="ECO:0000256" key="13">
    <source>
        <dbReference type="ARBA" id="ARBA00023268"/>
    </source>
</evidence>
<evidence type="ECO:0000256" key="8">
    <source>
        <dbReference type="ARBA" id="ARBA00022679"/>
    </source>
</evidence>
<comment type="catalytic activity">
    <reaction evidence="15">
        <text>Preferential cleavage: (Ac)2-L-Lys-D-Ala-|-D-Ala. Also transpeptidation of peptidyl-alanyl moieties that are N-acyl substituents of D-alanine.</text>
        <dbReference type="EC" id="3.4.16.4"/>
    </reaction>
</comment>
<keyword evidence="5" id="KW-0121">Carboxypeptidase</keyword>
<evidence type="ECO:0000313" key="20">
    <source>
        <dbReference type="EMBL" id="OGY64095.1"/>
    </source>
</evidence>
<dbReference type="GO" id="GO:0008955">
    <property type="term" value="F:peptidoglycan glycosyltransferase activity"/>
    <property type="evidence" value="ECO:0007669"/>
    <property type="project" value="UniProtKB-EC"/>
</dbReference>
<keyword evidence="9" id="KW-0378">Hydrolase</keyword>
<proteinExistence type="inferred from homology"/>
<keyword evidence="10" id="KW-0133">Cell shape</keyword>
<dbReference type="InterPro" id="IPR012338">
    <property type="entry name" value="Beta-lactam/transpept-like"/>
</dbReference>
<keyword evidence="13" id="KW-0511">Multifunctional enzyme</keyword>
<comment type="catalytic activity">
    <reaction evidence="16">
        <text>[GlcNAc-(1-&gt;4)-Mur2Ac(oyl-L-Ala-gamma-D-Glu-L-Lys-D-Ala-D-Ala)](n)-di-trans,octa-cis-undecaprenyl diphosphate + beta-D-GlcNAc-(1-&gt;4)-Mur2Ac(oyl-L-Ala-gamma-D-Glu-L-Lys-D-Ala-D-Ala)-di-trans,octa-cis-undecaprenyl diphosphate = [GlcNAc-(1-&gt;4)-Mur2Ac(oyl-L-Ala-gamma-D-Glu-L-Lys-D-Ala-D-Ala)](n+1)-di-trans,octa-cis-undecaprenyl diphosphate + di-trans,octa-cis-undecaprenyl diphosphate + H(+)</text>
        <dbReference type="Rhea" id="RHEA:23708"/>
        <dbReference type="Rhea" id="RHEA-COMP:9602"/>
        <dbReference type="Rhea" id="RHEA-COMP:9603"/>
        <dbReference type="ChEBI" id="CHEBI:15378"/>
        <dbReference type="ChEBI" id="CHEBI:58405"/>
        <dbReference type="ChEBI" id="CHEBI:60033"/>
        <dbReference type="ChEBI" id="CHEBI:78435"/>
        <dbReference type="EC" id="2.4.99.28"/>
    </reaction>
</comment>
<comment type="similarity">
    <text evidence="3">In the N-terminal section; belongs to the glycosyltransferase 51 family.</text>
</comment>
<evidence type="ECO:0000256" key="16">
    <source>
        <dbReference type="ARBA" id="ARBA00049902"/>
    </source>
</evidence>
<dbReference type="InterPro" id="IPR001460">
    <property type="entry name" value="PCN-bd_Tpept"/>
</dbReference>
<keyword evidence="6" id="KW-0645">Protease</keyword>
<dbReference type="GO" id="GO:0030288">
    <property type="term" value="C:outer membrane-bounded periplasmic space"/>
    <property type="evidence" value="ECO:0007669"/>
    <property type="project" value="TreeGrafter"/>
</dbReference>
<evidence type="ECO:0000256" key="15">
    <source>
        <dbReference type="ARBA" id="ARBA00034000"/>
    </source>
</evidence>
<dbReference type="Pfam" id="PF00905">
    <property type="entry name" value="Transpeptidase"/>
    <property type="match status" value="1"/>
</dbReference>
<organism evidence="20 21">
    <name type="scientific">Candidatus Harrisonbacteria bacterium RIFCSPHIGHO2_02_FULL_42_16</name>
    <dbReference type="NCBI Taxonomy" id="1798404"/>
    <lineage>
        <taxon>Bacteria</taxon>
        <taxon>Candidatus Harrisoniibacteriota</taxon>
    </lineage>
</organism>
<evidence type="ECO:0000256" key="11">
    <source>
        <dbReference type="ARBA" id="ARBA00022984"/>
    </source>
</evidence>
<dbReference type="InterPro" id="IPR001264">
    <property type="entry name" value="Glyco_trans_51"/>
</dbReference>
<evidence type="ECO:0000256" key="7">
    <source>
        <dbReference type="ARBA" id="ARBA00022676"/>
    </source>
</evidence>
<keyword evidence="7" id="KW-0328">Glycosyltransferase</keyword>
<dbReference type="GO" id="GO:0071555">
    <property type="term" value="P:cell wall organization"/>
    <property type="evidence" value="ECO:0007669"/>
    <property type="project" value="UniProtKB-KW"/>
</dbReference>
<feature type="domain" description="Penicillin-binding protein transpeptidase" evidence="18">
    <location>
        <begin position="327"/>
        <end position="623"/>
    </location>
</feature>
<keyword evidence="8" id="KW-0808">Transferase</keyword>
<dbReference type="FunFam" id="1.10.3810.10:FF:000001">
    <property type="entry name" value="Penicillin-binding protein 1A"/>
    <property type="match status" value="1"/>
</dbReference>
<keyword evidence="14" id="KW-0961">Cell wall biogenesis/degradation</keyword>
<dbReference type="InterPro" id="IPR050396">
    <property type="entry name" value="Glycosyltr_51/Transpeptidase"/>
</dbReference>
<keyword evidence="4" id="KW-1003">Cell membrane</keyword>
<dbReference type="GO" id="GO:0009252">
    <property type="term" value="P:peptidoglycan biosynthetic process"/>
    <property type="evidence" value="ECO:0007669"/>
    <property type="project" value="UniProtKB-KW"/>
</dbReference>
<feature type="domain" description="Glycosyl transferase family 51" evidence="19">
    <location>
        <begin position="63"/>
        <end position="237"/>
    </location>
</feature>
<dbReference type="InterPro" id="IPR023346">
    <property type="entry name" value="Lysozyme-like_dom_sf"/>
</dbReference>
<comment type="similarity">
    <text evidence="2">In the C-terminal section; belongs to the transpeptidase family.</text>
</comment>
<keyword evidence="17" id="KW-0812">Transmembrane</keyword>
<gene>
    <name evidence="20" type="ORF">A3B92_00935</name>
</gene>
<dbReference type="GO" id="GO:0008658">
    <property type="term" value="F:penicillin binding"/>
    <property type="evidence" value="ECO:0007669"/>
    <property type="project" value="InterPro"/>
</dbReference>
<dbReference type="Proteomes" id="UP000177960">
    <property type="component" value="Unassembled WGS sequence"/>
</dbReference>
<dbReference type="GO" id="GO:0009002">
    <property type="term" value="F:serine-type D-Ala-D-Ala carboxypeptidase activity"/>
    <property type="evidence" value="ECO:0007669"/>
    <property type="project" value="UniProtKB-EC"/>
</dbReference>
<dbReference type="NCBIfam" id="TIGR02074">
    <property type="entry name" value="PBP_1a_fam"/>
    <property type="match status" value="1"/>
</dbReference>
<dbReference type="PANTHER" id="PTHR32282">
    <property type="entry name" value="BINDING PROTEIN TRANSPEPTIDASE, PUTATIVE-RELATED"/>
    <property type="match status" value="1"/>
</dbReference>
<name>A0A1G1ZHZ2_9BACT</name>
<sequence>MAKTRGNKPISLSLTLLLITVFLLTSGLVIFAVILKNLPDPEQFENRQIAQSTKIYDRTGETLLYEIHGEEKRTVIPFEEIPDYVKWATIAIEDDNFYNNPAFDWRAILRALITDLIKGKVVQGGSTITQQLAKNAFLSPEKTIIRKIKELVIAFELEKRYSKDEILNLYLNQIPYGGNAYGIEAASQTFFNKPAKNLSLAESALLASLTKAPTYYSPWGRHLDELFKRKDNVLEKMNQLGYIDDEEKGRAKKVELTFEQQVTGIKATHFVLETQEYLNNKYGEQYTESAGLRVITTLDWKLQQIAEKAVSEGAKRNTDLYKGHNAALVAQDAVTGQILAMVGSKNYFGEPEPENCLPGKNCLFEGNFNVATQGLRQPGSAMKPFAYAAAFEKGFTPDTVLFDLPTEFSADNPNCPLEVDFSNEKKECFHPQNFDNKFRGPVTLRTALAQSINIPSVKTLYLAGIDKVLALAKNFGINSLTERGRYGLSLVLGGGEITLKELVGAYSVFAQDGTKHRQTMILKITDSDGNLIEEYKDSPAQALDSQYARLINDILSDTEARSGLFISSLPLTIFPGHQVALKTGTTNDYRDAWTIGYTSQLVAGVWAGNNDNTQMERSGSSILAAIPIWSSFMREALKEYKFISFNKPDPIINEKPVLNGKYAVNYNFGGKEYLQLHTILYYLDKNNPQGPEPKKPENDSQFKNWEIPILKWGKQTIENFSINYNQPLPIGAKISDSGPEQITINLLSPKSGEFINSGKVLVRAQIVNNTEVAAIQLYFNNELVDQRLGNFGKVVSYQFDISPKNTELQNSLVLKITDISDKEYRKEIILFR</sequence>
<evidence type="ECO:0000256" key="1">
    <source>
        <dbReference type="ARBA" id="ARBA00004236"/>
    </source>
</evidence>
<keyword evidence="17" id="KW-1133">Transmembrane helix</keyword>
<accession>A0A1G1ZHZ2</accession>
<evidence type="ECO:0000259" key="18">
    <source>
        <dbReference type="Pfam" id="PF00905"/>
    </source>
</evidence>
<dbReference type="Gene3D" id="3.40.710.10">
    <property type="entry name" value="DD-peptidase/beta-lactamase superfamily"/>
    <property type="match status" value="1"/>
</dbReference>
<evidence type="ECO:0000256" key="4">
    <source>
        <dbReference type="ARBA" id="ARBA00022475"/>
    </source>
</evidence>